<dbReference type="Proteomes" id="UP000589036">
    <property type="component" value="Unassembled WGS sequence"/>
</dbReference>
<feature type="transmembrane region" description="Helical" evidence="1">
    <location>
        <begin position="31"/>
        <end position="49"/>
    </location>
</feature>
<dbReference type="AlphaFoldDB" id="A0A852U9G3"/>
<dbReference type="EMBL" id="JACCCC010000001">
    <property type="protein sequence ID" value="NYE50754.1"/>
    <property type="molecule type" value="Genomic_DNA"/>
</dbReference>
<evidence type="ECO:0000313" key="2">
    <source>
        <dbReference type="EMBL" id="NYE50754.1"/>
    </source>
</evidence>
<keyword evidence="1" id="KW-1133">Transmembrane helix</keyword>
<keyword evidence="3" id="KW-1185">Reference proteome</keyword>
<evidence type="ECO:0000256" key="1">
    <source>
        <dbReference type="SAM" id="Phobius"/>
    </source>
</evidence>
<gene>
    <name evidence="2" type="ORF">HDA32_005874</name>
</gene>
<sequence>MLRALLWGVFTVCLAGNVVSSLMGAPVLVDAGFGVVALLCITVLIVRYVKGRR</sequence>
<organism evidence="2 3">
    <name type="scientific">Spinactinospora alkalitolerans</name>
    <dbReference type="NCBI Taxonomy" id="687207"/>
    <lineage>
        <taxon>Bacteria</taxon>
        <taxon>Bacillati</taxon>
        <taxon>Actinomycetota</taxon>
        <taxon>Actinomycetes</taxon>
        <taxon>Streptosporangiales</taxon>
        <taxon>Nocardiopsidaceae</taxon>
        <taxon>Spinactinospora</taxon>
    </lineage>
</organism>
<proteinExistence type="predicted"/>
<reference evidence="2 3" key="1">
    <citation type="submission" date="2020-07" db="EMBL/GenBank/DDBJ databases">
        <title>Sequencing the genomes of 1000 actinobacteria strains.</title>
        <authorList>
            <person name="Klenk H.-P."/>
        </authorList>
    </citation>
    <scope>NUCLEOTIDE SEQUENCE [LARGE SCALE GENOMIC DNA]</scope>
    <source>
        <strain evidence="2 3">CXB654</strain>
    </source>
</reference>
<keyword evidence="1" id="KW-0812">Transmembrane</keyword>
<comment type="caution">
    <text evidence="2">The sequence shown here is derived from an EMBL/GenBank/DDBJ whole genome shotgun (WGS) entry which is preliminary data.</text>
</comment>
<dbReference type="RefSeq" id="WP_179646184.1">
    <property type="nucleotide sequence ID" value="NZ_BAAAYY010000045.1"/>
</dbReference>
<evidence type="ECO:0000313" key="3">
    <source>
        <dbReference type="Proteomes" id="UP000589036"/>
    </source>
</evidence>
<protein>
    <submittedName>
        <fullName evidence="2">Uncharacterized protein</fullName>
    </submittedName>
</protein>
<accession>A0A852U9G3</accession>
<keyword evidence="1" id="KW-0472">Membrane</keyword>
<name>A0A852U9G3_9ACTN</name>